<gene>
    <name evidence="2" type="ORF">B1C78_04575</name>
</gene>
<dbReference type="RefSeq" id="WP_077277962.1">
    <property type="nucleotide sequence ID" value="NZ_MVBK01000026.1"/>
</dbReference>
<keyword evidence="1" id="KW-0472">Membrane</keyword>
<evidence type="ECO:0000256" key="1">
    <source>
        <dbReference type="SAM" id="Phobius"/>
    </source>
</evidence>
<dbReference type="PROSITE" id="PS00409">
    <property type="entry name" value="PROKAR_NTER_METHYL"/>
    <property type="match status" value="1"/>
</dbReference>
<evidence type="ECO:0000313" key="3">
    <source>
        <dbReference type="Proteomes" id="UP000189462"/>
    </source>
</evidence>
<evidence type="ECO:0000313" key="2">
    <source>
        <dbReference type="EMBL" id="OOG26786.1"/>
    </source>
</evidence>
<keyword evidence="1" id="KW-1133">Transmembrane helix</keyword>
<dbReference type="InterPro" id="IPR012902">
    <property type="entry name" value="N_methyl_site"/>
</dbReference>
<dbReference type="EMBL" id="MVBK01000026">
    <property type="protein sequence ID" value="OOG26786.1"/>
    <property type="molecule type" value="Genomic_DNA"/>
</dbReference>
<name>A0A1V3NPV8_9GAMM</name>
<dbReference type="Proteomes" id="UP000189462">
    <property type="component" value="Unassembled WGS sequence"/>
</dbReference>
<dbReference type="AlphaFoldDB" id="A0A1V3NPV8"/>
<proteinExistence type="predicted"/>
<reference evidence="2 3" key="1">
    <citation type="submission" date="2017-02" db="EMBL/GenBank/DDBJ databases">
        <title>Genomic diversity within the haloalkaliphilic genus Thioalkalivibrio.</title>
        <authorList>
            <person name="Ahn A.-C."/>
            <person name="Meier-Kolthoff J."/>
            <person name="Overmars L."/>
            <person name="Richter M."/>
            <person name="Woyke T."/>
            <person name="Sorokin D.Y."/>
            <person name="Muyzer G."/>
        </authorList>
    </citation>
    <scope>NUCLEOTIDE SEQUENCE [LARGE SCALE GENOMIC DNA]</scope>
    <source>
        <strain evidence="2 3">ALJD</strain>
    </source>
</reference>
<sequence length="164" mass="18571">MSCRQRGLTLLEFALVVVFVGLLMWLAMTKILRLEGDVERVNVQRTVAALNSALAMEFAERVVESRLDTVPELASGNPMERLAQVPHNYLGPIEHAAPAEIRLGHWYYDMEEAVLVYRISHADRFETPLEGPPRARFRVEVVTNERDGSPQGVRVVAVDAFEWK</sequence>
<organism evidence="2 3">
    <name type="scientific">Thioalkalivibrio denitrificans</name>
    <dbReference type="NCBI Taxonomy" id="108003"/>
    <lineage>
        <taxon>Bacteria</taxon>
        <taxon>Pseudomonadati</taxon>
        <taxon>Pseudomonadota</taxon>
        <taxon>Gammaproteobacteria</taxon>
        <taxon>Chromatiales</taxon>
        <taxon>Ectothiorhodospiraceae</taxon>
        <taxon>Thioalkalivibrio</taxon>
    </lineage>
</organism>
<accession>A0A1V3NPV8</accession>
<dbReference type="OrthoDB" id="5405523at2"/>
<feature type="transmembrane region" description="Helical" evidence="1">
    <location>
        <begin position="7"/>
        <end position="28"/>
    </location>
</feature>
<comment type="caution">
    <text evidence="2">The sequence shown here is derived from an EMBL/GenBank/DDBJ whole genome shotgun (WGS) entry which is preliminary data.</text>
</comment>
<dbReference type="STRING" id="108003.B1C78_04575"/>
<keyword evidence="1" id="KW-0812">Transmembrane</keyword>
<keyword evidence="3" id="KW-1185">Reference proteome</keyword>
<protein>
    <submittedName>
        <fullName evidence="2">Prepilin-type N-terminal cleavage/methylation domain-containing protein</fullName>
    </submittedName>
</protein>